<reference evidence="5" key="1">
    <citation type="journal article" date="2019" name="Int. J. Syst. Evol. Microbiol.">
        <title>The Global Catalogue of Microorganisms (GCM) 10K type strain sequencing project: providing services to taxonomists for standard genome sequencing and annotation.</title>
        <authorList>
            <consortium name="The Broad Institute Genomics Platform"/>
            <consortium name="The Broad Institute Genome Sequencing Center for Infectious Disease"/>
            <person name="Wu L."/>
            <person name="Ma J."/>
        </authorList>
    </citation>
    <scope>NUCLEOTIDE SEQUENCE [LARGE SCALE GENOMIC DNA]</scope>
    <source>
        <strain evidence="5">NBRC 109019</strain>
    </source>
</reference>
<dbReference type="EMBL" id="AP027734">
    <property type="protein sequence ID" value="BDZ54265.1"/>
    <property type="molecule type" value="Genomic_DNA"/>
</dbReference>
<dbReference type="PANTHER" id="PTHR11373">
    <property type="entry name" value="DEOXYNUCLEOSIDE TRIPHOSPHATE TRIPHOSPHOHYDROLASE"/>
    <property type="match status" value="1"/>
</dbReference>
<gene>
    <name evidence="4" type="ORF">GCM10025870_13380</name>
</gene>
<dbReference type="NCBIfam" id="TIGR01353">
    <property type="entry name" value="dGTP_triPase"/>
    <property type="match status" value="1"/>
</dbReference>
<dbReference type="SUPFAM" id="SSF109604">
    <property type="entry name" value="HD-domain/PDEase-like"/>
    <property type="match status" value="1"/>
</dbReference>
<dbReference type="Proteomes" id="UP001321477">
    <property type="component" value="Chromosome"/>
</dbReference>
<name>A0ABM8H0J5_9MICO</name>
<feature type="compositionally biased region" description="Basic residues" evidence="2">
    <location>
        <begin position="475"/>
        <end position="489"/>
    </location>
</feature>
<evidence type="ECO:0000256" key="1">
    <source>
        <dbReference type="ARBA" id="ARBA00022801"/>
    </source>
</evidence>
<protein>
    <recommendedName>
        <fullName evidence="3">HD/PDEase domain-containing protein</fullName>
    </recommendedName>
</protein>
<dbReference type="Pfam" id="PF01966">
    <property type="entry name" value="HD"/>
    <property type="match status" value="1"/>
</dbReference>
<evidence type="ECO:0000313" key="4">
    <source>
        <dbReference type="EMBL" id="BDZ54265.1"/>
    </source>
</evidence>
<keyword evidence="1" id="KW-0378">Hydrolase</keyword>
<dbReference type="InterPro" id="IPR006674">
    <property type="entry name" value="HD_domain"/>
</dbReference>
<dbReference type="SMART" id="SM00471">
    <property type="entry name" value="HDc"/>
    <property type="match status" value="1"/>
</dbReference>
<feature type="domain" description="HD/PDEase" evidence="3">
    <location>
        <begin position="55"/>
        <end position="249"/>
    </location>
</feature>
<feature type="compositionally biased region" description="Basic residues" evidence="2">
    <location>
        <begin position="448"/>
        <end position="460"/>
    </location>
</feature>
<evidence type="ECO:0000313" key="5">
    <source>
        <dbReference type="Proteomes" id="UP001321477"/>
    </source>
</evidence>
<dbReference type="Gene3D" id="1.10.3210.10">
    <property type="entry name" value="Hypothetical protein af1432"/>
    <property type="match status" value="1"/>
</dbReference>
<sequence length="639" mass="69520">MDRANRHVDEPRSSADVVGEHSQFRLDLERVRFSPYFSRLSAVTQVIGQPGAGPLIHNRLTHSIKVTAVARAIAVKMTDAASPTRDFALAHGCDAVVVQAAASAHDLGHPPFGHLGERVLDRLARETLGLPDGFEGNAQTYRIITVLDVSQVAPRGLNLTAAVRSAVAKYPWTRDVEVSELGDGPLPRGLRRTDHGVEALKFSAYGIDAADLFEARDGHPPLRQSLECSIMDIADDIAYSIHDVDDFHRAGLLGQGAVAREFRGWIESGVQLRDLDDDELRRRTAPPGSALEALRRKLHASDPWIAGDDAFREAVGVVADDLVDGLLASPFDGSIAAEKALSSFTNRWIDHLQSSVVPAPDGIVRAGLVTLDERAWHEVEILKFVHRHFILDRSDIVMYQRGLSRVITRAVKGSRRGSATRTIGIACRCGCGSSSRSRPTAMPGSARPARRGCRFPRRRRSETSAWGAASSTTSHRSRTIRPSRSRRRSTVGPTACGTSARTCDHPGGSRARRASRVTPSAIASRSGEPRFHCCQYSGTSTAGPPSATSRPSASSSSHWNPGRSPQPRPSLIAVAKSFDAGTRCRGGCSASAPIRRRYSACRSSRRSKSTRGRVRGRRHRRRPGTIGRSSRAWRRRCSA</sequence>
<feature type="region of interest" description="Disordered" evidence="2">
    <location>
        <begin position="431"/>
        <end position="569"/>
    </location>
</feature>
<proteinExistence type="predicted"/>
<feature type="compositionally biased region" description="Low complexity" evidence="2">
    <location>
        <begin position="537"/>
        <end position="557"/>
    </location>
</feature>
<dbReference type="InterPro" id="IPR003607">
    <property type="entry name" value="HD/PDEase_dom"/>
</dbReference>
<dbReference type="InterPro" id="IPR050135">
    <property type="entry name" value="dGTPase-like"/>
</dbReference>
<dbReference type="InterPro" id="IPR006261">
    <property type="entry name" value="dGTPase"/>
</dbReference>
<evidence type="ECO:0000256" key="2">
    <source>
        <dbReference type="SAM" id="MobiDB-lite"/>
    </source>
</evidence>
<dbReference type="RefSeq" id="WP_350227321.1">
    <property type="nucleotide sequence ID" value="NZ_AP027734.1"/>
</dbReference>
<organism evidence="4 5">
    <name type="scientific">Agromyces marinus</name>
    <dbReference type="NCBI Taxonomy" id="1389020"/>
    <lineage>
        <taxon>Bacteria</taxon>
        <taxon>Bacillati</taxon>
        <taxon>Actinomycetota</taxon>
        <taxon>Actinomycetes</taxon>
        <taxon>Micrococcales</taxon>
        <taxon>Microbacteriaceae</taxon>
        <taxon>Agromyces</taxon>
    </lineage>
</organism>
<accession>A0ABM8H0J5</accession>
<dbReference type="PANTHER" id="PTHR11373:SF32">
    <property type="entry name" value="DEOXYGUANOSINETRIPHOSPHATE TRIPHOSPHOHYDROLASE"/>
    <property type="match status" value="1"/>
</dbReference>
<keyword evidence="5" id="KW-1185">Reference proteome</keyword>
<evidence type="ECO:0000259" key="3">
    <source>
        <dbReference type="SMART" id="SM00471"/>
    </source>
</evidence>
<feature type="compositionally biased region" description="Low complexity" evidence="2">
    <location>
        <begin position="463"/>
        <end position="474"/>
    </location>
</feature>
<feature type="compositionally biased region" description="Basic residues" evidence="2">
    <location>
        <begin position="595"/>
        <end position="623"/>
    </location>
</feature>
<feature type="region of interest" description="Disordered" evidence="2">
    <location>
        <begin position="595"/>
        <end position="639"/>
    </location>
</feature>